<feature type="region of interest" description="Disordered" evidence="1">
    <location>
        <begin position="96"/>
        <end position="135"/>
    </location>
</feature>
<sequence length="135" mass="15221">MQGLRQEHGEQHDDLRPVILRRHSSSDVTKQKFGTMPLVPIRGDDTNTTMVSANQQLPMKMHQDSLEELQERQDEDHEPLYEEVGHFQSIQRPDSDCVFFNGTTPIAPSVGPHKEASTEPGAKVNPNETPIPREA</sequence>
<gene>
    <name evidence="2" type="ORF">RIMI_LOCUS6707945</name>
</gene>
<protein>
    <recommendedName>
        <fullName evidence="4">Prolactin receptor</fullName>
    </recommendedName>
</protein>
<dbReference type="EMBL" id="CAUEEQ010012237">
    <property type="protein sequence ID" value="CAJ0936321.1"/>
    <property type="molecule type" value="Genomic_DNA"/>
</dbReference>
<reference evidence="2" key="1">
    <citation type="submission" date="2023-07" db="EMBL/GenBank/DDBJ databases">
        <authorList>
            <person name="Stuckert A."/>
        </authorList>
    </citation>
    <scope>NUCLEOTIDE SEQUENCE</scope>
</reference>
<accession>A0ABN9LC65</accession>
<comment type="caution">
    <text evidence="2">The sequence shown here is derived from an EMBL/GenBank/DDBJ whole genome shotgun (WGS) entry which is preliminary data.</text>
</comment>
<name>A0ABN9LC65_9NEOB</name>
<keyword evidence="3" id="KW-1185">Reference proteome</keyword>
<evidence type="ECO:0008006" key="4">
    <source>
        <dbReference type="Google" id="ProtNLM"/>
    </source>
</evidence>
<feature type="compositionally biased region" description="Basic and acidic residues" evidence="1">
    <location>
        <begin position="1"/>
        <end position="16"/>
    </location>
</feature>
<dbReference type="Proteomes" id="UP001176940">
    <property type="component" value="Unassembled WGS sequence"/>
</dbReference>
<evidence type="ECO:0000313" key="2">
    <source>
        <dbReference type="EMBL" id="CAJ0936321.1"/>
    </source>
</evidence>
<feature type="region of interest" description="Disordered" evidence="1">
    <location>
        <begin position="1"/>
        <end position="48"/>
    </location>
</feature>
<proteinExistence type="predicted"/>
<evidence type="ECO:0000256" key="1">
    <source>
        <dbReference type="SAM" id="MobiDB-lite"/>
    </source>
</evidence>
<evidence type="ECO:0000313" key="3">
    <source>
        <dbReference type="Proteomes" id="UP001176940"/>
    </source>
</evidence>
<organism evidence="2 3">
    <name type="scientific">Ranitomeya imitator</name>
    <name type="common">mimic poison frog</name>
    <dbReference type="NCBI Taxonomy" id="111125"/>
    <lineage>
        <taxon>Eukaryota</taxon>
        <taxon>Metazoa</taxon>
        <taxon>Chordata</taxon>
        <taxon>Craniata</taxon>
        <taxon>Vertebrata</taxon>
        <taxon>Euteleostomi</taxon>
        <taxon>Amphibia</taxon>
        <taxon>Batrachia</taxon>
        <taxon>Anura</taxon>
        <taxon>Neobatrachia</taxon>
        <taxon>Hyloidea</taxon>
        <taxon>Dendrobatidae</taxon>
        <taxon>Dendrobatinae</taxon>
        <taxon>Ranitomeya</taxon>
    </lineage>
</organism>